<organism evidence="1 2">
    <name type="scientific">Exiguobacterium acetylicum</name>
    <name type="common">Brevibacterium acetylicum</name>
    <dbReference type="NCBI Taxonomy" id="41170"/>
    <lineage>
        <taxon>Bacteria</taxon>
        <taxon>Bacillati</taxon>
        <taxon>Bacillota</taxon>
        <taxon>Bacilli</taxon>
        <taxon>Bacillales</taxon>
        <taxon>Bacillales Family XII. Incertae Sedis</taxon>
        <taxon>Exiguobacterium</taxon>
    </lineage>
</organism>
<dbReference type="RefSeq" id="WP_214814135.1">
    <property type="nucleotide sequence ID" value="NZ_CP075901.1"/>
</dbReference>
<evidence type="ECO:0000313" key="1">
    <source>
        <dbReference type="EMBL" id="QWB31965.1"/>
    </source>
</evidence>
<dbReference type="GeneID" id="88813512"/>
<reference evidence="1 2" key="1">
    <citation type="submission" date="2021-05" db="EMBL/GenBank/DDBJ databases">
        <title>Biocontrol using Exiguobacterium acetylicum SI17 against litchi downy blight caused by Peronophythora litchii.</title>
        <authorList>
            <person name="Zheng L."/>
        </authorList>
    </citation>
    <scope>NUCLEOTIDE SEQUENCE [LARGE SCALE GENOMIC DNA]</scope>
    <source>
        <strain evidence="1 2">SI17</strain>
        <plasmid evidence="1 2">p4</plasmid>
    </source>
</reference>
<gene>
    <name evidence="1" type="ORF">KKI46_17550</name>
</gene>
<dbReference type="EMBL" id="CP075901">
    <property type="protein sequence ID" value="QWB31965.1"/>
    <property type="molecule type" value="Genomic_DNA"/>
</dbReference>
<accession>A0ABX8GFZ4</accession>
<protein>
    <submittedName>
        <fullName evidence="1">Uncharacterized protein</fullName>
    </submittedName>
</protein>
<keyword evidence="1" id="KW-0614">Plasmid</keyword>
<dbReference type="Proteomes" id="UP000679498">
    <property type="component" value="Plasmid p4"/>
</dbReference>
<keyword evidence="2" id="KW-1185">Reference proteome</keyword>
<evidence type="ECO:0000313" key="2">
    <source>
        <dbReference type="Proteomes" id="UP000679498"/>
    </source>
</evidence>
<geneLocation type="plasmid" evidence="1 2">
    <name>p4</name>
</geneLocation>
<sequence>MKHALKMLYQRYPDVKKAQDNPALSVNMTLQELVFLQLSLFLSNPQRHDFYMSKVHENLQDDDLVFFFDVMKTFYEKDTKKLDNASNLFAVNVKETDTTKFYKGSTFLERIEKEIPNTTLSQPGRFWSYLSQKIVLPSPDLVIDTVKFWEDSTIQDFIEKEKKTTKRKMID</sequence>
<name>A0ABX8GFZ4_EXIAC</name>
<proteinExistence type="predicted"/>